<reference evidence="2" key="1">
    <citation type="submission" date="2022-09" db="EMBL/GenBank/DDBJ databases">
        <title>Rhodovastum sp. nov. RN2-1 isolated from soil in Seongnam, South Korea.</title>
        <authorList>
            <person name="Le N.T."/>
        </authorList>
    </citation>
    <scope>NUCLEOTIDE SEQUENCE</scope>
    <source>
        <strain evidence="2">RN2-1</strain>
    </source>
</reference>
<dbReference type="InterPro" id="IPR015943">
    <property type="entry name" value="WD40/YVTN_repeat-like_dom_sf"/>
</dbReference>
<dbReference type="Proteomes" id="UP001165679">
    <property type="component" value="Unassembled WGS sequence"/>
</dbReference>
<dbReference type="PANTHER" id="PTHR19879:SF9">
    <property type="entry name" value="TRANSCRIPTION INITIATION FACTOR TFIID SUBUNIT 5"/>
    <property type="match status" value="1"/>
</dbReference>
<gene>
    <name evidence="2" type="ORF">OL599_25530</name>
</gene>
<dbReference type="InterPro" id="IPR001680">
    <property type="entry name" value="WD40_rpt"/>
</dbReference>
<name>A0AA41YPX9_9PROT</name>
<protein>
    <submittedName>
        <fullName evidence="2">WD40 repeat domain-containing protein</fullName>
    </submittedName>
</protein>
<dbReference type="RefSeq" id="WP_264716890.1">
    <property type="nucleotide sequence ID" value="NZ_JAPDNT010000065.1"/>
</dbReference>
<proteinExistence type="predicted"/>
<reference evidence="2" key="2">
    <citation type="submission" date="2022-10" db="EMBL/GenBank/DDBJ databases">
        <authorList>
            <person name="Trinh H.N."/>
        </authorList>
    </citation>
    <scope>NUCLEOTIDE SEQUENCE</scope>
    <source>
        <strain evidence="2">RN2-1</strain>
    </source>
</reference>
<keyword evidence="3" id="KW-1185">Reference proteome</keyword>
<sequence length="346" mass="35862">MSQTVSADHILETRGIQNSLDAFVVAAAFDRTGTAAAFALGDGTVRIARRGATDWPGVAVHDGAALALAPDAAPTGWVSGGDDAALKRIGADGGVSDIASFGMKWVEHVASFTDGKARLVGCGVGKHVHLFDGKDDRLKTLEHPSTVTGIAFDAKGKRVAASHYNGASVWFVASKTDNPRKLEWKGSHTGIAISPDGDAVVTAMQENALHGWRLSDGQHMRMSGYPSKTRAMSFTKNGKWLATSGAESIVLWPFFGGGPMGKPPTELAGGDGVLCTMLATHPAQEAVAAGFSDGLVVLADINSARILPVAGTGRGPVSAMAWSPDGTYLAFGTETGFAAIVDFSKK</sequence>
<accession>A0AA41YPX9</accession>
<dbReference type="Gene3D" id="2.130.10.10">
    <property type="entry name" value="YVTN repeat-like/Quinoprotein amine dehydrogenase"/>
    <property type="match status" value="2"/>
</dbReference>
<dbReference type="SMART" id="SM00320">
    <property type="entry name" value="WD40"/>
    <property type="match status" value="7"/>
</dbReference>
<dbReference type="AlphaFoldDB" id="A0AA41YPX9"/>
<dbReference type="Pfam" id="PF12894">
    <property type="entry name" value="ANAPC4_WD40"/>
    <property type="match status" value="1"/>
</dbReference>
<evidence type="ECO:0000313" key="3">
    <source>
        <dbReference type="Proteomes" id="UP001165679"/>
    </source>
</evidence>
<evidence type="ECO:0000313" key="2">
    <source>
        <dbReference type="EMBL" id="MCW3477906.1"/>
    </source>
</evidence>
<comment type="caution">
    <text evidence="2">The sequence shown here is derived from an EMBL/GenBank/DDBJ whole genome shotgun (WGS) entry which is preliminary data.</text>
</comment>
<organism evidence="2 3">
    <name type="scientific">Limobrevibacterium gyesilva</name>
    <dbReference type="NCBI Taxonomy" id="2991712"/>
    <lineage>
        <taxon>Bacteria</taxon>
        <taxon>Pseudomonadati</taxon>
        <taxon>Pseudomonadota</taxon>
        <taxon>Alphaproteobacteria</taxon>
        <taxon>Acetobacterales</taxon>
        <taxon>Acetobacteraceae</taxon>
        <taxon>Limobrevibacterium</taxon>
    </lineage>
</organism>
<dbReference type="SUPFAM" id="SSF63829">
    <property type="entry name" value="Calcium-dependent phosphotriesterase"/>
    <property type="match status" value="1"/>
</dbReference>
<dbReference type="PANTHER" id="PTHR19879">
    <property type="entry name" value="TRANSCRIPTION INITIATION FACTOR TFIID"/>
    <property type="match status" value="1"/>
</dbReference>
<evidence type="ECO:0000259" key="1">
    <source>
        <dbReference type="Pfam" id="PF12894"/>
    </source>
</evidence>
<feature type="domain" description="Anaphase-promoting complex subunit 4-like WD40" evidence="1">
    <location>
        <begin position="282"/>
        <end position="344"/>
    </location>
</feature>
<dbReference type="EMBL" id="JAPDNT010000065">
    <property type="protein sequence ID" value="MCW3477906.1"/>
    <property type="molecule type" value="Genomic_DNA"/>
</dbReference>
<dbReference type="InterPro" id="IPR024977">
    <property type="entry name" value="Apc4-like_WD40_dom"/>
</dbReference>